<dbReference type="GO" id="GO:0061504">
    <property type="term" value="P:cyclic threonylcarbamoyladenosine biosynthetic process"/>
    <property type="evidence" value="ECO:0007669"/>
    <property type="project" value="TreeGrafter"/>
</dbReference>
<evidence type="ECO:0000313" key="3">
    <source>
        <dbReference type="Proteomes" id="UP000184148"/>
    </source>
</evidence>
<dbReference type="EMBL" id="FQUY01000003">
    <property type="protein sequence ID" value="SHE57767.1"/>
    <property type="molecule type" value="Genomic_DNA"/>
</dbReference>
<evidence type="ECO:0000313" key="2">
    <source>
        <dbReference type="EMBL" id="SHE57767.1"/>
    </source>
</evidence>
<feature type="domain" description="THIF-type NAD/FAD binding fold" evidence="1">
    <location>
        <begin position="7"/>
        <end position="253"/>
    </location>
</feature>
<reference evidence="3" key="1">
    <citation type="submission" date="2016-11" db="EMBL/GenBank/DDBJ databases">
        <authorList>
            <person name="Varghese N."/>
            <person name="Submissions S."/>
        </authorList>
    </citation>
    <scope>NUCLEOTIDE SEQUENCE [LARGE SCALE GENOMIC DNA]</scope>
    <source>
        <strain evidence="3">DSM 12395</strain>
    </source>
</reference>
<gene>
    <name evidence="2" type="ORF">SAMN02745133_00696</name>
</gene>
<dbReference type="AlphaFoldDB" id="A0A1M4UM83"/>
<dbReference type="InterPro" id="IPR045886">
    <property type="entry name" value="ThiF/MoeB/HesA"/>
</dbReference>
<dbReference type="STRING" id="1121429.SAMN02745133_00696"/>
<dbReference type="FunFam" id="3.40.50.720:FF:000141">
    <property type="entry name" value="tRNA threonylcarbamoyladenosine dehydratase"/>
    <property type="match status" value="1"/>
</dbReference>
<dbReference type="SUPFAM" id="SSF69572">
    <property type="entry name" value="Activating enzymes of the ubiquitin-like proteins"/>
    <property type="match status" value="1"/>
</dbReference>
<dbReference type="InterPro" id="IPR000594">
    <property type="entry name" value="ThiF_NAD_FAD-bd"/>
</dbReference>
<name>A0A1M4UM83_9FIRM</name>
<dbReference type="InterPro" id="IPR035985">
    <property type="entry name" value="Ubiquitin-activating_enz"/>
</dbReference>
<evidence type="ECO:0000259" key="1">
    <source>
        <dbReference type="Pfam" id="PF00899"/>
    </source>
</evidence>
<accession>A0A1M4UM83</accession>
<dbReference type="RefSeq" id="WP_238456938.1">
    <property type="nucleotide sequence ID" value="NZ_FQUY01000003.1"/>
</dbReference>
<dbReference type="PANTHER" id="PTHR43267">
    <property type="entry name" value="TRNA THREONYLCARBAMOYLADENOSINE DEHYDRATASE"/>
    <property type="match status" value="1"/>
</dbReference>
<dbReference type="GO" id="GO:0061503">
    <property type="term" value="F:tRNA threonylcarbamoyladenosine dehydratase"/>
    <property type="evidence" value="ECO:0007669"/>
    <property type="project" value="TreeGrafter"/>
</dbReference>
<dbReference type="CDD" id="cd00755">
    <property type="entry name" value="YgdL_like"/>
    <property type="match status" value="1"/>
</dbReference>
<dbReference type="Pfam" id="PF00899">
    <property type="entry name" value="ThiF"/>
    <property type="match status" value="1"/>
</dbReference>
<organism evidence="2 3">
    <name type="scientific">Desulforamulus putei DSM 12395</name>
    <dbReference type="NCBI Taxonomy" id="1121429"/>
    <lineage>
        <taxon>Bacteria</taxon>
        <taxon>Bacillati</taxon>
        <taxon>Bacillota</taxon>
        <taxon>Clostridia</taxon>
        <taxon>Eubacteriales</taxon>
        <taxon>Peptococcaceae</taxon>
        <taxon>Desulforamulus</taxon>
    </lineage>
</organism>
<sequence>MEQYRFSRTAMLIGEEGLAKLASARVIVFGVGGVGSYVVEALARAGIGELTLVDFDTVDITNINRQLHALENTVGQNKVDLMAARVKLINPRATVIPLKQFYTPEKGDRLIKPQYSYVVDAIDNVTGKIDIIKRCYFQNIPVISSMGAGNKLDPAAFRVADISETSVDPLARVIRRELRKFAIHKGVKVVFSPEQPVTPKVRVARVKADSADPESQSNSFAPGSISFVPAAAGLVLAGAVVRDILGITNTSHNLNKIL</sequence>
<protein>
    <submittedName>
        <fullName evidence="2">tRNA A37 threonylcarbamoyladenosine dehydratase</fullName>
    </submittedName>
</protein>
<dbReference type="PANTHER" id="PTHR43267:SF1">
    <property type="entry name" value="TRNA THREONYLCARBAMOYLADENOSINE DEHYDRATASE"/>
    <property type="match status" value="1"/>
</dbReference>
<dbReference type="Gene3D" id="3.40.50.720">
    <property type="entry name" value="NAD(P)-binding Rossmann-like Domain"/>
    <property type="match status" value="1"/>
</dbReference>
<keyword evidence="3" id="KW-1185">Reference proteome</keyword>
<dbReference type="Proteomes" id="UP000184148">
    <property type="component" value="Unassembled WGS sequence"/>
</dbReference>
<dbReference type="GO" id="GO:0008641">
    <property type="term" value="F:ubiquitin-like modifier activating enzyme activity"/>
    <property type="evidence" value="ECO:0007669"/>
    <property type="project" value="InterPro"/>
</dbReference>
<proteinExistence type="predicted"/>